<dbReference type="AlphaFoldDB" id="A0A5C6MKM8"/>
<evidence type="ECO:0000313" key="3">
    <source>
        <dbReference type="EMBL" id="TWW55359.1"/>
    </source>
</evidence>
<dbReference type="Gene3D" id="3.30.60.30">
    <property type="match status" value="1"/>
</dbReference>
<dbReference type="GO" id="GO:0030154">
    <property type="term" value="P:cell differentiation"/>
    <property type="evidence" value="ECO:0007669"/>
    <property type="project" value="TreeGrafter"/>
</dbReference>
<keyword evidence="1" id="KW-1015">Disulfide bond</keyword>
<reference evidence="3 4" key="1">
    <citation type="submission" date="2019-04" db="EMBL/GenBank/DDBJ databases">
        <title>Chromosome genome assembly for Takifugu flavidus.</title>
        <authorList>
            <person name="Xiao S."/>
        </authorList>
    </citation>
    <scope>NUCLEOTIDE SEQUENCE [LARGE SCALE GENOMIC DNA]</scope>
    <source>
        <strain evidence="3">HTHZ2018</strain>
        <tissue evidence="3">Muscle</tissue>
    </source>
</reference>
<accession>A0A5C6MKM8</accession>
<evidence type="ECO:0000313" key="4">
    <source>
        <dbReference type="Proteomes" id="UP000324091"/>
    </source>
</evidence>
<protein>
    <submittedName>
        <fullName evidence="3">Follistatin-related protein 5</fullName>
    </submittedName>
</protein>
<dbReference type="Proteomes" id="UP000324091">
    <property type="component" value="Chromosome 9"/>
</dbReference>
<dbReference type="InterPro" id="IPR002350">
    <property type="entry name" value="Kazal_dom"/>
</dbReference>
<gene>
    <name evidence="3" type="ORF">D4764_09G0004080</name>
</gene>
<dbReference type="SUPFAM" id="SSF100895">
    <property type="entry name" value="Kazal-type serine protease inhibitors"/>
    <property type="match status" value="1"/>
</dbReference>
<dbReference type="SMART" id="SM00280">
    <property type="entry name" value="KAZAL"/>
    <property type="match status" value="1"/>
</dbReference>
<dbReference type="InterPro" id="IPR050653">
    <property type="entry name" value="Prot_Inhib_GrowthFact_Antg"/>
</dbReference>
<dbReference type="PANTHER" id="PTHR10913">
    <property type="entry name" value="FOLLISTATIN-RELATED"/>
    <property type="match status" value="1"/>
</dbReference>
<dbReference type="PROSITE" id="PS51465">
    <property type="entry name" value="KAZAL_2"/>
    <property type="match status" value="1"/>
</dbReference>
<dbReference type="Pfam" id="PF07648">
    <property type="entry name" value="Kazal_2"/>
    <property type="match status" value="1"/>
</dbReference>
<evidence type="ECO:0000259" key="2">
    <source>
        <dbReference type="PROSITE" id="PS51465"/>
    </source>
</evidence>
<sequence>MHCAPSRLMGHSRYPGPCQHKYCGLGQHCVVNHETGQGVCTCLDHCKPHYKPVCGSDGKLYQNHCELHRASCLKGFRITIVHSEECFYKEKCSSGIEVYTSTGFAISRAFMHFF</sequence>
<organism evidence="3 4">
    <name type="scientific">Takifugu flavidus</name>
    <name type="common">sansaifugu</name>
    <dbReference type="NCBI Taxonomy" id="433684"/>
    <lineage>
        <taxon>Eukaryota</taxon>
        <taxon>Metazoa</taxon>
        <taxon>Chordata</taxon>
        <taxon>Craniata</taxon>
        <taxon>Vertebrata</taxon>
        <taxon>Euteleostomi</taxon>
        <taxon>Actinopterygii</taxon>
        <taxon>Neopterygii</taxon>
        <taxon>Teleostei</taxon>
        <taxon>Neoteleostei</taxon>
        <taxon>Acanthomorphata</taxon>
        <taxon>Eupercaria</taxon>
        <taxon>Tetraodontiformes</taxon>
        <taxon>Tetradontoidea</taxon>
        <taxon>Tetraodontidae</taxon>
        <taxon>Takifugu</taxon>
    </lineage>
</organism>
<dbReference type="EMBL" id="RHFK02000022">
    <property type="protein sequence ID" value="TWW55359.1"/>
    <property type="molecule type" value="Genomic_DNA"/>
</dbReference>
<dbReference type="FunFam" id="3.30.60.30:FF:000007">
    <property type="entry name" value="follistatin-related protein 5 isoform X1"/>
    <property type="match status" value="1"/>
</dbReference>
<dbReference type="CDD" id="cd00104">
    <property type="entry name" value="KAZAL_FS"/>
    <property type="match status" value="1"/>
</dbReference>
<feature type="domain" description="Kazal-like" evidence="2">
    <location>
        <begin position="34"/>
        <end position="88"/>
    </location>
</feature>
<dbReference type="GO" id="GO:0005615">
    <property type="term" value="C:extracellular space"/>
    <property type="evidence" value="ECO:0007669"/>
    <property type="project" value="TreeGrafter"/>
</dbReference>
<dbReference type="PANTHER" id="PTHR10913:SF44">
    <property type="entry name" value="FOLLISTATIN-RELATED PROTEIN 5"/>
    <property type="match status" value="1"/>
</dbReference>
<keyword evidence="4" id="KW-1185">Reference proteome</keyword>
<proteinExistence type="predicted"/>
<evidence type="ECO:0000256" key="1">
    <source>
        <dbReference type="ARBA" id="ARBA00023157"/>
    </source>
</evidence>
<dbReference type="InterPro" id="IPR036058">
    <property type="entry name" value="Kazal_dom_sf"/>
</dbReference>
<name>A0A5C6MKM8_9TELE</name>
<comment type="caution">
    <text evidence="3">The sequence shown here is derived from an EMBL/GenBank/DDBJ whole genome shotgun (WGS) entry which is preliminary data.</text>
</comment>
<dbReference type="GO" id="GO:0030510">
    <property type="term" value="P:regulation of BMP signaling pathway"/>
    <property type="evidence" value="ECO:0007669"/>
    <property type="project" value="TreeGrafter"/>
</dbReference>